<sequence length="330" mass="35967">MDKQLLDEFSLQYCGETEISSEVLSVLPSDPYEQLKLAQQLTWHAYRQKVSGLEAEVQQLKQGSLQKSAQIRALESRLTNSQLEVQDAQDKARQAVEDHARVNQEKTALINTIRKLNRDVAKLESFKRSLLQSLQSQEETRQDDSQAAVDLASDRLVQSVLNRAHEGNGAAESTTPSPSSHYQHSVSPLRSRPELSTHSSAHMYSPDVTAASTGGRAPPSSHSMANGGMHSGHSASNGKAGSGTRGANGNAHGAASGSPRLDGKEFFRQARSRLSSESFSQFLQSIKELNAGKQTREQTLQKARDIFGTANGDLYASFEGLLSRHLPPMS</sequence>
<dbReference type="AlphaFoldDB" id="A0AAW1Q102"/>
<dbReference type="PANTHER" id="PTHR47383:SF8">
    <property type="entry name" value="OS01G0768300 PROTEIN"/>
    <property type="match status" value="1"/>
</dbReference>
<comment type="caution">
    <text evidence="4">The sequence shown here is derived from an EMBL/GenBank/DDBJ whole genome shotgun (WGS) entry which is preliminary data.</text>
</comment>
<dbReference type="Pfam" id="PF25972">
    <property type="entry name" value="At4g15545_C"/>
    <property type="match status" value="1"/>
</dbReference>
<evidence type="ECO:0000256" key="1">
    <source>
        <dbReference type="SAM" id="Coils"/>
    </source>
</evidence>
<feature type="region of interest" description="Disordered" evidence="2">
    <location>
        <begin position="166"/>
        <end position="262"/>
    </location>
</feature>
<dbReference type="InterPro" id="IPR058935">
    <property type="entry name" value="At4g15545-like_C"/>
</dbReference>
<evidence type="ECO:0000313" key="5">
    <source>
        <dbReference type="Proteomes" id="UP001489004"/>
    </source>
</evidence>
<proteinExistence type="predicted"/>
<reference evidence="4 5" key="1">
    <citation type="journal article" date="2024" name="Nat. Commun.">
        <title>Phylogenomics reveals the evolutionary origins of lichenization in chlorophyte algae.</title>
        <authorList>
            <person name="Puginier C."/>
            <person name="Libourel C."/>
            <person name="Otte J."/>
            <person name="Skaloud P."/>
            <person name="Haon M."/>
            <person name="Grisel S."/>
            <person name="Petersen M."/>
            <person name="Berrin J.G."/>
            <person name="Delaux P.M."/>
            <person name="Dal Grande F."/>
            <person name="Keller J."/>
        </authorList>
    </citation>
    <scope>NUCLEOTIDE SEQUENCE [LARGE SCALE GENOMIC DNA]</scope>
    <source>
        <strain evidence="4 5">SAG 2043</strain>
    </source>
</reference>
<feature type="coiled-coil region" evidence="1">
    <location>
        <begin position="71"/>
        <end position="119"/>
    </location>
</feature>
<keyword evidence="5" id="KW-1185">Reference proteome</keyword>
<dbReference type="Proteomes" id="UP001489004">
    <property type="component" value="Unassembled WGS sequence"/>
</dbReference>
<accession>A0AAW1Q102</accession>
<dbReference type="EMBL" id="JALJOR010000007">
    <property type="protein sequence ID" value="KAK9814366.1"/>
    <property type="molecule type" value="Genomic_DNA"/>
</dbReference>
<feature type="compositionally biased region" description="Low complexity" evidence="2">
    <location>
        <begin position="247"/>
        <end position="258"/>
    </location>
</feature>
<evidence type="ECO:0000259" key="3">
    <source>
        <dbReference type="Pfam" id="PF25972"/>
    </source>
</evidence>
<evidence type="ECO:0000256" key="2">
    <source>
        <dbReference type="SAM" id="MobiDB-lite"/>
    </source>
</evidence>
<dbReference type="PANTHER" id="PTHR47383">
    <property type="entry name" value="OS03G0659800 PROTEIN"/>
    <property type="match status" value="1"/>
</dbReference>
<dbReference type="InterPro" id="IPR058936">
    <property type="entry name" value="At4g15545-like"/>
</dbReference>
<gene>
    <name evidence="4" type="ORF">WJX72_004653</name>
</gene>
<feature type="domain" description="At4g15545-like C-terminal" evidence="3">
    <location>
        <begin position="260"/>
        <end position="325"/>
    </location>
</feature>
<keyword evidence="1" id="KW-0175">Coiled coil</keyword>
<name>A0AAW1Q102_9CHLO</name>
<evidence type="ECO:0000313" key="4">
    <source>
        <dbReference type="EMBL" id="KAK9814366.1"/>
    </source>
</evidence>
<protein>
    <recommendedName>
        <fullName evidence="3">At4g15545-like C-terminal domain-containing protein</fullName>
    </recommendedName>
</protein>
<organism evidence="4 5">
    <name type="scientific">[Myrmecia] bisecta</name>
    <dbReference type="NCBI Taxonomy" id="41462"/>
    <lineage>
        <taxon>Eukaryota</taxon>
        <taxon>Viridiplantae</taxon>
        <taxon>Chlorophyta</taxon>
        <taxon>core chlorophytes</taxon>
        <taxon>Trebouxiophyceae</taxon>
        <taxon>Trebouxiales</taxon>
        <taxon>Trebouxiaceae</taxon>
        <taxon>Myrmecia</taxon>
    </lineage>
</organism>
<feature type="compositionally biased region" description="Polar residues" evidence="2">
    <location>
        <begin position="171"/>
        <end position="202"/>
    </location>
</feature>